<reference evidence="3" key="1">
    <citation type="journal article" date="2021" name="Nat. Commun.">
        <title>Genetic determinants of endophytism in the Arabidopsis root mycobiome.</title>
        <authorList>
            <person name="Mesny F."/>
            <person name="Miyauchi S."/>
            <person name="Thiergart T."/>
            <person name="Pickel B."/>
            <person name="Atanasova L."/>
            <person name="Karlsson M."/>
            <person name="Huettel B."/>
            <person name="Barry K.W."/>
            <person name="Haridas S."/>
            <person name="Chen C."/>
            <person name="Bauer D."/>
            <person name="Andreopoulos W."/>
            <person name="Pangilinan J."/>
            <person name="LaButti K."/>
            <person name="Riley R."/>
            <person name="Lipzen A."/>
            <person name="Clum A."/>
            <person name="Drula E."/>
            <person name="Henrissat B."/>
            <person name="Kohler A."/>
            <person name="Grigoriev I.V."/>
            <person name="Martin F.M."/>
            <person name="Hacquard S."/>
        </authorList>
    </citation>
    <scope>NUCLEOTIDE SEQUENCE</scope>
    <source>
        <strain evidence="3">MPI-CAGE-AT-0147</strain>
    </source>
</reference>
<evidence type="ECO:0000313" key="4">
    <source>
        <dbReference type="Proteomes" id="UP000738349"/>
    </source>
</evidence>
<name>A0A9P9F8C7_9HYPO</name>
<dbReference type="Pfam" id="PF13460">
    <property type="entry name" value="NAD_binding_10"/>
    <property type="match status" value="1"/>
</dbReference>
<comment type="caution">
    <text evidence="3">The sequence shown here is derived from an EMBL/GenBank/DDBJ whole genome shotgun (WGS) entry which is preliminary data.</text>
</comment>
<dbReference type="OrthoDB" id="419598at2759"/>
<evidence type="ECO:0000259" key="2">
    <source>
        <dbReference type="Pfam" id="PF13460"/>
    </source>
</evidence>
<dbReference type="SUPFAM" id="SSF51735">
    <property type="entry name" value="NAD(P)-binding Rossmann-fold domains"/>
    <property type="match status" value="1"/>
</dbReference>
<feature type="domain" description="NAD(P)-binding" evidence="2">
    <location>
        <begin position="7"/>
        <end position="214"/>
    </location>
</feature>
<dbReference type="InterPro" id="IPR016040">
    <property type="entry name" value="NAD(P)-bd_dom"/>
</dbReference>
<evidence type="ECO:0000256" key="1">
    <source>
        <dbReference type="ARBA" id="ARBA00038376"/>
    </source>
</evidence>
<dbReference type="GO" id="GO:0004074">
    <property type="term" value="F:biliverdin reductase [NAD(P)H] activity"/>
    <property type="evidence" value="ECO:0007669"/>
    <property type="project" value="TreeGrafter"/>
</dbReference>
<gene>
    <name evidence="3" type="ORF">EDB81DRAFT_927924</name>
</gene>
<dbReference type="PANTHER" id="PTHR43355:SF2">
    <property type="entry name" value="FLAVIN REDUCTASE (NADPH)"/>
    <property type="match status" value="1"/>
</dbReference>
<dbReference type="Proteomes" id="UP000738349">
    <property type="component" value="Unassembled WGS sequence"/>
</dbReference>
<evidence type="ECO:0000313" key="3">
    <source>
        <dbReference type="EMBL" id="KAH7155994.1"/>
    </source>
</evidence>
<proteinExistence type="inferred from homology"/>
<organism evidence="3 4">
    <name type="scientific">Dactylonectria macrodidyma</name>
    <dbReference type="NCBI Taxonomy" id="307937"/>
    <lineage>
        <taxon>Eukaryota</taxon>
        <taxon>Fungi</taxon>
        <taxon>Dikarya</taxon>
        <taxon>Ascomycota</taxon>
        <taxon>Pezizomycotina</taxon>
        <taxon>Sordariomycetes</taxon>
        <taxon>Hypocreomycetidae</taxon>
        <taxon>Hypocreales</taxon>
        <taxon>Nectriaceae</taxon>
        <taxon>Dactylonectria</taxon>
    </lineage>
</organism>
<dbReference type="InterPro" id="IPR051606">
    <property type="entry name" value="Polyketide_Oxido-like"/>
</dbReference>
<dbReference type="PANTHER" id="PTHR43355">
    <property type="entry name" value="FLAVIN REDUCTASE (NADPH)"/>
    <property type="match status" value="1"/>
</dbReference>
<accession>A0A9P9F8C7</accession>
<dbReference type="GO" id="GO:0042602">
    <property type="term" value="F:riboflavin reductase (NADPH) activity"/>
    <property type="evidence" value="ECO:0007669"/>
    <property type="project" value="TreeGrafter"/>
</dbReference>
<protein>
    <recommendedName>
        <fullName evidence="2">NAD(P)-binding domain-containing protein</fullName>
    </recommendedName>
</protein>
<dbReference type="EMBL" id="JAGMUV010000005">
    <property type="protein sequence ID" value="KAH7155994.1"/>
    <property type="molecule type" value="Genomic_DNA"/>
</dbReference>
<sequence length="232" mass="25183">MHLLILGATGKTGVISYKYALEQGHHVTILARNTSNISLHEKLTVVKGSALSKDDMHRAFSASGKPVNSVLQCLNPVRANDWNPWAKFHGPARLLADATAIAAHALLEQQPQPEEHKPRLIAMNALGAGESRKVSPLITKFIIDYSNIGKTYEDHNAVDAEIEGNCGDDVLWTVVLAAALSQEGRKSVRTFAHTQTGTSFSITRESCARWMVGVAGGKMGDEFSNKRIIVSN</sequence>
<dbReference type="Gene3D" id="3.40.50.720">
    <property type="entry name" value="NAD(P)-binding Rossmann-like Domain"/>
    <property type="match status" value="1"/>
</dbReference>
<keyword evidence="4" id="KW-1185">Reference proteome</keyword>
<dbReference type="InterPro" id="IPR036291">
    <property type="entry name" value="NAD(P)-bd_dom_sf"/>
</dbReference>
<dbReference type="AlphaFoldDB" id="A0A9P9F8C7"/>
<comment type="similarity">
    <text evidence="1">Belongs to the avfA family.</text>
</comment>